<evidence type="ECO:0000313" key="7">
    <source>
        <dbReference type="Proteomes" id="UP001501243"/>
    </source>
</evidence>
<evidence type="ECO:0000256" key="1">
    <source>
        <dbReference type="ARBA" id="ARBA00004141"/>
    </source>
</evidence>
<evidence type="ECO:0000256" key="4">
    <source>
        <dbReference type="ARBA" id="ARBA00023136"/>
    </source>
</evidence>
<dbReference type="EMBL" id="BAABGQ010000008">
    <property type="protein sequence ID" value="GAA4506212.1"/>
    <property type="molecule type" value="Genomic_DNA"/>
</dbReference>
<feature type="transmembrane region" description="Helical" evidence="5">
    <location>
        <begin position="36"/>
        <end position="56"/>
    </location>
</feature>
<evidence type="ECO:0000256" key="2">
    <source>
        <dbReference type="ARBA" id="ARBA00022692"/>
    </source>
</evidence>
<protein>
    <recommendedName>
        <fullName evidence="8">MtN3 and saliva related transmembrane protein</fullName>
    </recommendedName>
</protein>
<evidence type="ECO:0000313" key="6">
    <source>
        <dbReference type="EMBL" id="GAA4506212.1"/>
    </source>
</evidence>
<dbReference type="Gene3D" id="1.20.1280.290">
    <property type="match status" value="1"/>
</dbReference>
<reference evidence="7" key="1">
    <citation type="journal article" date="2019" name="Int. J. Syst. Evol. Microbiol.">
        <title>The Global Catalogue of Microorganisms (GCM) 10K type strain sequencing project: providing services to taxonomists for standard genome sequencing and annotation.</title>
        <authorList>
            <consortium name="The Broad Institute Genomics Platform"/>
            <consortium name="The Broad Institute Genome Sequencing Center for Infectious Disease"/>
            <person name="Wu L."/>
            <person name="Ma J."/>
        </authorList>
    </citation>
    <scope>NUCLEOTIDE SEQUENCE [LARGE SCALE GENOMIC DNA]</scope>
    <source>
        <strain evidence="7">JCM 17841</strain>
    </source>
</reference>
<dbReference type="InterPro" id="IPR006603">
    <property type="entry name" value="PQ-loop_rpt"/>
</dbReference>
<feature type="transmembrane region" description="Helical" evidence="5">
    <location>
        <begin position="62"/>
        <end position="79"/>
    </location>
</feature>
<evidence type="ECO:0000256" key="5">
    <source>
        <dbReference type="SAM" id="Phobius"/>
    </source>
</evidence>
<dbReference type="RefSeq" id="WP_208132931.1">
    <property type="nucleotide sequence ID" value="NZ_BAABGQ010000008.1"/>
</dbReference>
<evidence type="ECO:0008006" key="8">
    <source>
        <dbReference type="Google" id="ProtNLM"/>
    </source>
</evidence>
<keyword evidence="7" id="KW-1185">Reference proteome</keyword>
<feature type="transmembrane region" description="Helical" evidence="5">
    <location>
        <begin position="6"/>
        <end position="24"/>
    </location>
</feature>
<proteinExistence type="predicted"/>
<keyword evidence="3 5" id="KW-1133">Transmembrane helix</keyword>
<gene>
    <name evidence="6" type="ORF">GCM10023172_35210</name>
</gene>
<dbReference type="Proteomes" id="UP001501243">
    <property type="component" value="Unassembled WGS sequence"/>
</dbReference>
<dbReference type="Pfam" id="PF04193">
    <property type="entry name" value="PQ-loop"/>
    <property type="match status" value="1"/>
</dbReference>
<comment type="caution">
    <text evidence="6">The sequence shown here is derived from an EMBL/GenBank/DDBJ whole genome shotgun (WGS) entry which is preliminary data.</text>
</comment>
<keyword evidence="2 5" id="KW-0812">Transmembrane</keyword>
<accession>A0ABP8QN02</accession>
<comment type="subcellular location">
    <subcellularLocation>
        <location evidence="1">Membrane</location>
        <topology evidence="1">Multi-pass membrane protein</topology>
    </subcellularLocation>
</comment>
<sequence>MTTVTIIGSLAAFLTTIAYVPQAYQTIKTRDTSALSLPTFLILFLGTCLWGTYAVLIHDIPILMTNLISGGLATIILYLKLTAKPGEEKPVARTL</sequence>
<name>A0ABP8QN02_9BACT</name>
<keyword evidence="4 5" id="KW-0472">Membrane</keyword>
<evidence type="ECO:0000256" key="3">
    <source>
        <dbReference type="ARBA" id="ARBA00022989"/>
    </source>
</evidence>
<organism evidence="6 7">
    <name type="scientific">Hymenobacter ginsengisoli</name>
    <dbReference type="NCBI Taxonomy" id="1051626"/>
    <lineage>
        <taxon>Bacteria</taxon>
        <taxon>Pseudomonadati</taxon>
        <taxon>Bacteroidota</taxon>
        <taxon>Cytophagia</taxon>
        <taxon>Cytophagales</taxon>
        <taxon>Hymenobacteraceae</taxon>
        <taxon>Hymenobacter</taxon>
    </lineage>
</organism>
<dbReference type="SMART" id="SM00679">
    <property type="entry name" value="CTNS"/>
    <property type="match status" value="1"/>
</dbReference>